<sequence>MSIRFRSTIFEIPRKNRSWASFSVLIFAKGNGAFATSDDRAEGPYCIYVGPIDTARKETLEALHRQARDAYYSGEPLIVDDMFDRLKLRWYGSKSVVKYPRCSIRRQSTYADAEEDLSMVFALASTWALFLAFGISACIGPILFTVDMAYQNAFDAGLSYDDQASAYGFLGMVNSIFLIALGCVIGYPVALASVKVLQGLWRNELVALKGACPNCGEEASHCVFAFVKTDRASDSPHRADCHVCECLLEFRSKVEQSASRLGRQWIYGRIYLVSLRGRSRRQKRWYTDENEKKRKPKLEFHKYWLDIKDNAERN</sequence>
<comment type="caution">
    <text evidence="1">The sequence shown here is derived from an EMBL/GenBank/DDBJ whole genome shotgun (WGS) entry which is preliminary data.</text>
</comment>
<protein>
    <submittedName>
        <fullName evidence="1">Uncharacterized protein</fullName>
    </submittedName>
</protein>
<proteinExistence type="predicted"/>
<name>A0ACB9MEP8_BAUVA</name>
<accession>A0ACB9MEP8</accession>
<dbReference type="Proteomes" id="UP000828941">
    <property type="component" value="Chromosome 9"/>
</dbReference>
<gene>
    <name evidence="1" type="ORF">L6164_021856</name>
</gene>
<dbReference type="EMBL" id="CM039434">
    <property type="protein sequence ID" value="KAI4322136.1"/>
    <property type="molecule type" value="Genomic_DNA"/>
</dbReference>
<organism evidence="1 2">
    <name type="scientific">Bauhinia variegata</name>
    <name type="common">Purple orchid tree</name>
    <name type="synonym">Phanera variegata</name>
    <dbReference type="NCBI Taxonomy" id="167791"/>
    <lineage>
        <taxon>Eukaryota</taxon>
        <taxon>Viridiplantae</taxon>
        <taxon>Streptophyta</taxon>
        <taxon>Embryophyta</taxon>
        <taxon>Tracheophyta</taxon>
        <taxon>Spermatophyta</taxon>
        <taxon>Magnoliopsida</taxon>
        <taxon>eudicotyledons</taxon>
        <taxon>Gunneridae</taxon>
        <taxon>Pentapetalae</taxon>
        <taxon>rosids</taxon>
        <taxon>fabids</taxon>
        <taxon>Fabales</taxon>
        <taxon>Fabaceae</taxon>
        <taxon>Cercidoideae</taxon>
        <taxon>Cercideae</taxon>
        <taxon>Bauhiniinae</taxon>
        <taxon>Bauhinia</taxon>
    </lineage>
</organism>
<evidence type="ECO:0000313" key="1">
    <source>
        <dbReference type="EMBL" id="KAI4322136.1"/>
    </source>
</evidence>
<evidence type="ECO:0000313" key="2">
    <source>
        <dbReference type="Proteomes" id="UP000828941"/>
    </source>
</evidence>
<keyword evidence="2" id="KW-1185">Reference proteome</keyword>
<reference evidence="1 2" key="1">
    <citation type="journal article" date="2022" name="DNA Res.">
        <title>Chromosomal-level genome assembly of the orchid tree Bauhinia variegata (Leguminosae; Cercidoideae) supports the allotetraploid origin hypothesis of Bauhinia.</title>
        <authorList>
            <person name="Zhong Y."/>
            <person name="Chen Y."/>
            <person name="Zheng D."/>
            <person name="Pang J."/>
            <person name="Liu Y."/>
            <person name="Luo S."/>
            <person name="Meng S."/>
            <person name="Qian L."/>
            <person name="Wei D."/>
            <person name="Dai S."/>
            <person name="Zhou R."/>
        </authorList>
    </citation>
    <scope>NUCLEOTIDE SEQUENCE [LARGE SCALE GENOMIC DNA]</scope>
    <source>
        <strain evidence="1">BV-YZ2020</strain>
    </source>
</reference>